<proteinExistence type="predicted"/>
<gene>
    <name evidence="1" type="ORF">ACFFFU_03045</name>
</gene>
<dbReference type="Pfam" id="PF19574">
    <property type="entry name" value="LolA_3"/>
    <property type="match status" value="1"/>
</dbReference>
<dbReference type="Gene3D" id="2.50.20.10">
    <property type="entry name" value="Lipoprotein localisation LolA/LolB/LppX"/>
    <property type="match status" value="1"/>
</dbReference>
<protein>
    <submittedName>
        <fullName evidence="1">LolA-related protein</fullName>
    </submittedName>
</protein>
<dbReference type="EMBL" id="JBHLTF010000005">
    <property type="protein sequence ID" value="MFC0716741.1"/>
    <property type="molecule type" value="Genomic_DNA"/>
</dbReference>
<evidence type="ECO:0000313" key="2">
    <source>
        <dbReference type="Proteomes" id="UP001589898"/>
    </source>
</evidence>
<keyword evidence="2" id="KW-1185">Reference proteome</keyword>
<evidence type="ECO:0000313" key="1">
    <source>
        <dbReference type="EMBL" id="MFC0716741.1"/>
    </source>
</evidence>
<dbReference type="Proteomes" id="UP001589898">
    <property type="component" value="Unassembled WGS sequence"/>
</dbReference>
<reference evidence="1 2" key="1">
    <citation type="submission" date="2024-09" db="EMBL/GenBank/DDBJ databases">
        <authorList>
            <person name="Sun Q."/>
            <person name="Mori K."/>
        </authorList>
    </citation>
    <scope>NUCLEOTIDE SEQUENCE [LARGE SCALE GENOMIC DNA]</scope>
    <source>
        <strain evidence="1 2">KCTC 52403</strain>
    </source>
</reference>
<name>A0ABV6SX33_9GAMM</name>
<comment type="caution">
    <text evidence="1">The sequence shown here is derived from an EMBL/GenBank/DDBJ whole genome shotgun (WGS) entry which is preliminary data.</text>
</comment>
<dbReference type="RefSeq" id="WP_386659163.1">
    <property type="nucleotide sequence ID" value="NZ_BMZT01000004.1"/>
</dbReference>
<sequence length="207" mass="21964">MLLATAALPSVAQPAAVDPAWILERLARPAPVSTPFVELRGSALLKAPLRIQGEYARPDDDTLVRRVQAPYAETTTIRHGEATIARDGRRPRTFALSRAPELAGLQASFGALLAGDADALARDYRIESRGSREDWTLVMQPRAPALAASVRDITLRGRGAELRCIETRPVEGAPQRTLLAGAARAAVAAGDAADDEALCREPGAAAQ</sequence>
<organism evidence="1 2">
    <name type="scientific">Luteimonas padinae</name>
    <dbReference type="NCBI Taxonomy" id="1714359"/>
    <lineage>
        <taxon>Bacteria</taxon>
        <taxon>Pseudomonadati</taxon>
        <taxon>Pseudomonadota</taxon>
        <taxon>Gammaproteobacteria</taxon>
        <taxon>Lysobacterales</taxon>
        <taxon>Lysobacteraceae</taxon>
        <taxon>Luteimonas</taxon>
    </lineage>
</organism>
<accession>A0ABV6SX33</accession>
<dbReference type="InterPro" id="IPR004564">
    <property type="entry name" value="OM_lipoprot_carrier_LolA-like"/>
</dbReference>